<dbReference type="Proteomes" id="UP001642487">
    <property type="component" value="Chromosome 11"/>
</dbReference>
<reference evidence="2 3" key="1">
    <citation type="submission" date="2024-03" db="EMBL/GenBank/DDBJ databases">
        <authorList>
            <person name="Gkanogiannis A."/>
            <person name="Becerra Lopez-Lavalle L."/>
        </authorList>
    </citation>
    <scope>NUCLEOTIDE SEQUENCE [LARGE SCALE GENOMIC DNA]</scope>
</reference>
<feature type="region of interest" description="Disordered" evidence="1">
    <location>
        <begin position="1"/>
        <end position="61"/>
    </location>
</feature>
<protein>
    <submittedName>
        <fullName evidence="2">Uncharacterized protein</fullName>
    </submittedName>
</protein>
<proteinExistence type="predicted"/>
<evidence type="ECO:0000313" key="3">
    <source>
        <dbReference type="Proteomes" id="UP001642487"/>
    </source>
</evidence>
<feature type="compositionally biased region" description="Basic and acidic residues" evidence="1">
    <location>
        <begin position="16"/>
        <end position="50"/>
    </location>
</feature>
<evidence type="ECO:0000256" key="1">
    <source>
        <dbReference type="SAM" id="MobiDB-lite"/>
    </source>
</evidence>
<sequence>MRQNAQRCDAIPLQCSDHEGSNKEDNNGEHEGGGGDDQIERNERNGKGRSEMNPIEGNQDGEEELAMVVVNQIVEQNTNEQPAKLQIIVHPREETIEETSMVEPITTQPPPPYTRNPTIEPLTTYLLPSLQPHT</sequence>
<feature type="region of interest" description="Disordered" evidence="1">
    <location>
        <begin position="97"/>
        <end position="120"/>
    </location>
</feature>
<dbReference type="EMBL" id="OZ021745">
    <property type="protein sequence ID" value="CAK9313876.1"/>
    <property type="molecule type" value="Genomic_DNA"/>
</dbReference>
<organism evidence="2 3">
    <name type="scientific">Citrullus colocynthis</name>
    <name type="common">colocynth</name>
    <dbReference type="NCBI Taxonomy" id="252529"/>
    <lineage>
        <taxon>Eukaryota</taxon>
        <taxon>Viridiplantae</taxon>
        <taxon>Streptophyta</taxon>
        <taxon>Embryophyta</taxon>
        <taxon>Tracheophyta</taxon>
        <taxon>Spermatophyta</taxon>
        <taxon>Magnoliopsida</taxon>
        <taxon>eudicotyledons</taxon>
        <taxon>Gunneridae</taxon>
        <taxon>Pentapetalae</taxon>
        <taxon>rosids</taxon>
        <taxon>fabids</taxon>
        <taxon>Cucurbitales</taxon>
        <taxon>Cucurbitaceae</taxon>
        <taxon>Benincaseae</taxon>
        <taxon>Citrullus</taxon>
    </lineage>
</organism>
<evidence type="ECO:0000313" key="2">
    <source>
        <dbReference type="EMBL" id="CAK9313876.1"/>
    </source>
</evidence>
<accession>A0ABP0Y0B8</accession>
<gene>
    <name evidence="2" type="ORF">CITCOLO1_LOCUS5614</name>
</gene>
<name>A0ABP0Y0B8_9ROSI</name>
<keyword evidence="3" id="KW-1185">Reference proteome</keyword>